<protein>
    <submittedName>
        <fullName evidence="1">Uncharacterized protein</fullName>
    </submittedName>
</protein>
<proteinExistence type="predicted"/>
<dbReference type="AlphaFoldDB" id="A0A840RCF3"/>
<gene>
    <name evidence="1" type="ORF">HNQ50_001349</name>
</gene>
<evidence type="ECO:0000313" key="2">
    <source>
        <dbReference type="Proteomes" id="UP000543030"/>
    </source>
</evidence>
<name>A0A840RCF3_9NEIS</name>
<organism evidence="1 2">
    <name type="scientific">Silvimonas terrae</name>
    <dbReference type="NCBI Taxonomy" id="300266"/>
    <lineage>
        <taxon>Bacteria</taxon>
        <taxon>Pseudomonadati</taxon>
        <taxon>Pseudomonadota</taxon>
        <taxon>Betaproteobacteria</taxon>
        <taxon>Neisseriales</taxon>
        <taxon>Chitinibacteraceae</taxon>
        <taxon>Silvimonas</taxon>
    </lineage>
</organism>
<dbReference type="EMBL" id="JACHHN010000002">
    <property type="protein sequence ID" value="MBB5190627.1"/>
    <property type="molecule type" value="Genomic_DNA"/>
</dbReference>
<keyword evidence="2" id="KW-1185">Reference proteome</keyword>
<dbReference type="RefSeq" id="WP_184098810.1">
    <property type="nucleotide sequence ID" value="NZ_JACHHN010000002.1"/>
</dbReference>
<evidence type="ECO:0000313" key="1">
    <source>
        <dbReference type="EMBL" id="MBB5190627.1"/>
    </source>
</evidence>
<dbReference type="Proteomes" id="UP000543030">
    <property type="component" value="Unassembled WGS sequence"/>
</dbReference>
<accession>A0A840RCF3</accession>
<sequence>MAQKQMIKPAEAGQQSPLVQALEAQHLPERWALSDLAVELLADGLRLDDIVWRLEAVFKPGTVKDEIHMLSDYDTHLRLYESLLFMQRQGPLSADQQAELARCEETIGQHHTDVFAASLAGHPVGQWTGRSRADH</sequence>
<comment type="caution">
    <text evidence="1">The sequence shown here is derived from an EMBL/GenBank/DDBJ whole genome shotgun (WGS) entry which is preliminary data.</text>
</comment>
<reference evidence="1 2" key="1">
    <citation type="submission" date="2020-08" db="EMBL/GenBank/DDBJ databases">
        <title>Genomic Encyclopedia of Type Strains, Phase IV (KMG-IV): sequencing the most valuable type-strain genomes for metagenomic binning, comparative biology and taxonomic classification.</title>
        <authorList>
            <person name="Goeker M."/>
        </authorList>
    </citation>
    <scope>NUCLEOTIDE SEQUENCE [LARGE SCALE GENOMIC DNA]</scope>
    <source>
        <strain evidence="1 2">DSM 18233</strain>
    </source>
</reference>